<proteinExistence type="predicted"/>
<dbReference type="SUPFAM" id="SSF53448">
    <property type="entry name" value="Nucleotide-diphospho-sugar transferases"/>
    <property type="match status" value="1"/>
</dbReference>
<organism evidence="2 3">
    <name type="scientific">Aetokthonos hydrillicola Thurmond2011</name>
    <dbReference type="NCBI Taxonomy" id="2712845"/>
    <lineage>
        <taxon>Bacteria</taxon>
        <taxon>Bacillati</taxon>
        <taxon>Cyanobacteriota</taxon>
        <taxon>Cyanophyceae</taxon>
        <taxon>Nostocales</taxon>
        <taxon>Hapalosiphonaceae</taxon>
        <taxon>Aetokthonos</taxon>
    </lineage>
</organism>
<keyword evidence="3" id="KW-1185">Reference proteome</keyword>
<evidence type="ECO:0000313" key="2">
    <source>
        <dbReference type="EMBL" id="MDR9894768.1"/>
    </source>
</evidence>
<evidence type="ECO:0000259" key="1">
    <source>
        <dbReference type="Pfam" id="PF00535"/>
    </source>
</evidence>
<dbReference type="EMBL" id="JAALHA020000003">
    <property type="protein sequence ID" value="MDR9894768.1"/>
    <property type="molecule type" value="Genomic_DNA"/>
</dbReference>
<gene>
    <name evidence="2" type="ORF">G7B40_009325</name>
</gene>
<dbReference type="Proteomes" id="UP000667802">
    <property type="component" value="Unassembled WGS sequence"/>
</dbReference>
<name>A0AAP5M9J8_9CYAN</name>
<evidence type="ECO:0000313" key="3">
    <source>
        <dbReference type="Proteomes" id="UP000667802"/>
    </source>
</evidence>
<dbReference type="Gene3D" id="3.90.550.10">
    <property type="entry name" value="Spore Coat Polysaccharide Biosynthesis Protein SpsA, Chain A"/>
    <property type="match status" value="1"/>
</dbReference>
<dbReference type="PANTHER" id="PTHR43685:SF2">
    <property type="entry name" value="GLYCOSYLTRANSFERASE 2-LIKE DOMAIN-CONTAINING PROTEIN"/>
    <property type="match status" value="1"/>
</dbReference>
<dbReference type="InterPro" id="IPR050834">
    <property type="entry name" value="Glycosyltransf_2"/>
</dbReference>
<protein>
    <submittedName>
        <fullName evidence="2">Glycosyltransferase family 2 protein</fullName>
    </submittedName>
</protein>
<dbReference type="InterPro" id="IPR029044">
    <property type="entry name" value="Nucleotide-diphossugar_trans"/>
</dbReference>
<comment type="caution">
    <text evidence="2">The sequence shown here is derived from an EMBL/GenBank/DDBJ whole genome shotgun (WGS) entry which is preliminary data.</text>
</comment>
<accession>A0AAP5M9J8</accession>
<dbReference type="AlphaFoldDB" id="A0AAP5M9J8"/>
<dbReference type="InterPro" id="IPR001173">
    <property type="entry name" value="Glyco_trans_2-like"/>
</dbReference>
<feature type="domain" description="Glycosyltransferase 2-like" evidence="1">
    <location>
        <begin position="8"/>
        <end position="171"/>
    </location>
</feature>
<dbReference type="PANTHER" id="PTHR43685">
    <property type="entry name" value="GLYCOSYLTRANSFERASE"/>
    <property type="match status" value="1"/>
</dbReference>
<dbReference type="Pfam" id="PF00535">
    <property type="entry name" value="Glycos_transf_2"/>
    <property type="match status" value="1"/>
</dbReference>
<sequence>MIVIPKVSVVVPAYNVGSYIQDTLIGLERQSFRDFEVIIVDDGSSDDTAVVVQTFIERDSRFKLLQKQNGGLSSARNYGIHHACGEYIALLDGDDIYHPDKLANHVDRLDRTPEAGVVYSASRAIRDDGSSTFVFLSGKPIKSDPVLALLCKNFVGHGSNGVFRRCVYDEVGEFDESLRSCEDLDFWMRVALTRRWTFYREARVLSYYRVRPSGLSFNVGQMQYSCEQVIQNAHHSYPELVEPILPTAYAYMYRYLARLCLQGGDAKKARDFLNQAIAADSSIFYKDPRSLLTLTAARLAPLAQIVIGRSLGKAVAK</sequence>
<dbReference type="RefSeq" id="WP_208348202.1">
    <property type="nucleotide sequence ID" value="NZ_JAALHA020000003.1"/>
</dbReference>
<reference evidence="3" key="1">
    <citation type="journal article" date="2021" name="Science">
        <title>Hunting the eagle killer: A cyanobacterial neurotoxin causes vacuolar myelinopathy.</title>
        <authorList>
            <person name="Breinlinger S."/>
            <person name="Phillips T.J."/>
            <person name="Haram B.N."/>
            <person name="Mares J."/>
            <person name="Martinez Yerena J.A."/>
            <person name="Hrouzek P."/>
            <person name="Sobotka R."/>
            <person name="Henderson W.M."/>
            <person name="Schmieder P."/>
            <person name="Williams S.M."/>
            <person name="Lauderdale J.D."/>
            <person name="Wilde H.D."/>
            <person name="Gerrin W."/>
            <person name="Kust A."/>
            <person name="Washington J.W."/>
            <person name="Wagner C."/>
            <person name="Geier B."/>
            <person name="Liebeke M."/>
            <person name="Enke H."/>
            <person name="Niedermeyer T.H.J."/>
            <person name="Wilde S.B."/>
        </authorList>
    </citation>
    <scope>NUCLEOTIDE SEQUENCE [LARGE SCALE GENOMIC DNA]</scope>
    <source>
        <strain evidence="3">Thurmond2011</strain>
    </source>
</reference>
<dbReference type="CDD" id="cd00761">
    <property type="entry name" value="Glyco_tranf_GTA_type"/>
    <property type="match status" value="1"/>
</dbReference>